<evidence type="ECO:0000313" key="2">
    <source>
        <dbReference type="Proteomes" id="UP000053660"/>
    </source>
</evidence>
<evidence type="ECO:0000313" key="1">
    <source>
        <dbReference type="EMBL" id="KHJ77993.1"/>
    </source>
</evidence>
<proteinExistence type="predicted"/>
<name>A0A0B1RY40_OESDE</name>
<dbReference type="EMBL" id="KN610215">
    <property type="protein sequence ID" value="KHJ77993.1"/>
    <property type="molecule type" value="Genomic_DNA"/>
</dbReference>
<dbReference type="AlphaFoldDB" id="A0A0B1RY40"/>
<gene>
    <name evidence="1" type="ORF">OESDEN_22387</name>
</gene>
<keyword evidence="2" id="KW-1185">Reference proteome</keyword>
<dbReference type="Proteomes" id="UP000053660">
    <property type="component" value="Unassembled WGS sequence"/>
</dbReference>
<reference evidence="1 2" key="1">
    <citation type="submission" date="2014-03" db="EMBL/GenBank/DDBJ databases">
        <title>Draft genome of the hookworm Oesophagostomum dentatum.</title>
        <authorList>
            <person name="Mitreva M."/>
        </authorList>
    </citation>
    <scope>NUCLEOTIDE SEQUENCE [LARGE SCALE GENOMIC DNA]</scope>
    <source>
        <strain evidence="1 2">OD-Hann</strain>
    </source>
</reference>
<protein>
    <submittedName>
        <fullName evidence="1">Uncharacterized protein</fullName>
    </submittedName>
</protein>
<feature type="non-terminal residue" evidence="1">
    <location>
        <position position="118"/>
    </location>
</feature>
<dbReference type="OrthoDB" id="5776386at2759"/>
<accession>A0A0B1RY40</accession>
<feature type="non-terminal residue" evidence="1">
    <location>
        <position position="1"/>
    </location>
</feature>
<organism evidence="1 2">
    <name type="scientific">Oesophagostomum dentatum</name>
    <name type="common">Nodular worm</name>
    <dbReference type="NCBI Taxonomy" id="61180"/>
    <lineage>
        <taxon>Eukaryota</taxon>
        <taxon>Metazoa</taxon>
        <taxon>Ecdysozoa</taxon>
        <taxon>Nematoda</taxon>
        <taxon>Chromadorea</taxon>
        <taxon>Rhabditida</taxon>
        <taxon>Rhabditina</taxon>
        <taxon>Rhabditomorpha</taxon>
        <taxon>Strongyloidea</taxon>
        <taxon>Strongylidae</taxon>
        <taxon>Oesophagostomum</taxon>
    </lineage>
</organism>
<sequence>RNLDILFLPTHCSISVDGEEGSSFKLHGVNVFITGHNIRIDHPALSFSSDRRLIGSKADVIIHQYLKPSMTEVLLHNEVFVGTMKLHLTTSQHPKESMRRESVCSSSDVILEESDDFF</sequence>